<evidence type="ECO:0000259" key="6">
    <source>
        <dbReference type="PROSITE" id="PS50111"/>
    </source>
</evidence>
<proteinExistence type="inferred from homology"/>
<keyword evidence="1" id="KW-0488">Methylation</keyword>
<feature type="domain" description="Methyl-accepting transducer" evidence="6">
    <location>
        <begin position="270"/>
        <end position="499"/>
    </location>
</feature>
<dbReference type="PANTHER" id="PTHR43531">
    <property type="entry name" value="PROTEIN ICFG"/>
    <property type="match status" value="1"/>
</dbReference>
<feature type="compositionally biased region" description="Low complexity" evidence="4">
    <location>
        <begin position="563"/>
        <end position="597"/>
    </location>
</feature>
<dbReference type="InterPro" id="IPR024478">
    <property type="entry name" value="HlyB_4HB_MCP"/>
</dbReference>
<dbReference type="EMBL" id="JAVIZX010000001">
    <property type="protein sequence ID" value="MDR6215976.1"/>
    <property type="molecule type" value="Genomic_DNA"/>
</dbReference>
<dbReference type="Pfam" id="PF00672">
    <property type="entry name" value="HAMP"/>
    <property type="match status" value="1"/>
</dbReference>
<evidence type="ECO:0000256" key="5">
    <source>
        <dbReference type="SAM" id="Phobius"/>
    </source>
</evidence>
<dbReference type="CDD" id="cd06225">
    <property type="entry name" value="HAMP"/>
    <property type="match status" value="1"/>
</dbReference>
<dbReference type="PANTHER" id="PTHR43531:SF14">
    <property type="entry name" value="METHYL-ACCEPTING CHEMOTAXIS PROTEIN I-RELATED"/>
    <property type="match status" value="1"/>
</dbReference>
<dbReference type="InterPro" id="IPR051310">
    <property type="entry name" value="MCP_chemotaxis"/>
</dbReference>
<name>A0ABU1IG83_9BURK</name>
<feature type="compositionally biased region" description="Pro residues" evidence="4">
    <location>
        <begin position="598"/>
        <end position="610"/>
    </location>
</feature>
<keyword evidence="5" id="KW-0812">Transmembrane</keyword>
<feature type="transmembrane region" description="Helical" evidence="5">
    <location>
        <begin position="192"/>
        <end position="211"/>
    </location>
</feature>
<dbReference type="RefSeq" id="WP_309831028.1">
    <property type="nucleotide sequence ID" value="NZ_JAVIZX010000001.1"/>
</dbReference>
<keyword evidence="5" id="KW-0472">Membrane</keyword>
<dbReference type="Gene3D" id="1.10.287.950">
    <property type="entry name" value="Methyl-accepting chemotaxis protein"/>
    <property type="match status" value="1"/>
</dbReference>
<dbReference type="InterPro" id="IPR004089">
    <property type="entry name" value="MCPsignal_dom"/>
</dbReference>
<dbReference type="PROSITE" id="PS50111">
    <property type="entry name" value="CHEMOTAXIS_TRANSDUC_2"/>
    <property type="match status" value="1"/>
</dbReference>
<protein>
    <submittedName>
        <fullName evidence="8">Methyl-accepting chemotaxis protein</fullName>
    </submittedName>
</protein>
<keyword evidence="5" id="KW-1133">Transmembrane helix</keyword>
<dbReference type="Pfam" id="PF12729">
    <property type="entry name" value="4HB_MCP_1"/>
    <property type="match status" value="1"/>
</dbReference>
<feature type="domain" description="HAMP" evidence="7">
    <location>
        <begin position="213"/>
        <end position="265"/>
    </location>
</feature>
<keyword evidence="3" id="KW-0807">Transducer</keyword>
<dbReference type="PROSITE" id="PS50885">
    <property type="entry name" value="HAMP"/>
    <property type="match status" value="1"/>
</dbReference>
<evidence type="ECO:0000256" key="3">
    <source>
        <dbReference type="PROSITE-ProRule" id="PRU00284"/>
    </source>
</evidence>
<reference evidence="8 9" key="1">
    <citation type="submission" date="2023-08" db="EMBL/GenBank/DDBJ databases">
        <title>Functional and genomic diversity of the sorghum phyllosphere microbiome.</title>
        <authorList>
            <person name="Shade A."/>
        </authorList>
    </citation>
    <scope>NUCLEOTIDE SEQUENCE [LARGE SCALE GENOMIC DNA]</scope>
    <source>
        <strain evidence="8 9">SORGH_AS_0335</strain>
    </source>
</reference>
<dbReference type="SMART" id="SM00283">
    <property type="entry name" value="MA"/>
    <property type="match status" value="1"/>
</dbReference>
<evidence type="ECO:0000256" key="4">
    <source>
        <dbReference type="SAM" id="MobiDB-lite"/>
    </source>
</evidence>
<dbReference type="CDD" id="cd19411">
    <property type="entry name" value="MCP2201-like_sensor"/>
    <property type="match status" value="1"/>
</dbReference>
<evidence type="ECO:0000313" key="8">
    <source>
        <dbReference type="EMBL" id="MDR6215976.1"/>
    </source>
</evidence>
<dbReference type="SUPFAM" id="SSF58104">
    <property type="entry name" value="Methyl-accepting chemotaxis protein (MCP) signaling domain"/>
    <property type="match status" value="1"/>
</dbReference>
<evidence type="ECO:0000256" key="2">
    <source>
        <dbReference type="ARBA" id="ARBA00029447"/>
    </source>
</evidence>
<dbReference type="PRINTS" id="PR00260">
    <property type="entry name" value="CHEMTRNSDUCR"/>
</dbReference>
<comment type="caution">
    <text evidence="8">The sequence shown here is derived from an EMBL/GenBank/DDBJ whole genome shotgun (WGS) entry which is preliminary data.</text>
</comment>
<gene>
    <name evidence="8" type="ORF">QE399_003665</name>
</gene>
<keyword evidence="9" id="KW-1185">Reference proteome</keyword>
<dbReference type="InterPro" id="IPR004090">
    <property type="entry name" value="Chemotax_Me-accpt_rcpt"/>
</dbReference>
<evidence type="ECO:0000259" key="7">
    <source>
        <dbReference type="PROSITE" id="PS50885"/>
    </source>
</evidence>
<dbReference type="Pfam" id="PF00015">
    <property type="entry name" value="MCPsignal"/>
    <property type="match status" value="1"/>
</dbReference>
<evidence type="ECO:0000256" key="1">
    <source>
        <dbReference type="ARBA" id="ARBA00022481"/>
    </source>
</evidence>
<dbReference type="CDD" id="cd11386">
    <property type="entry name" value="MCP_signal"/>
    <property type="match status" value="1"/>
</dbReference>
<comment type="similarity">
    <text evidence="2">Belongs to the methyl-accepting chemotaxis (MCP) protein family.</text>
</comment>
<dbReference type="InterPro" id="IPR047347">
    <property type="entry name" value="YvaQ-like_sensor"/>
</dbReference>
<sequence length="627" mass="64253">MGLSDMRVGVKLGLAFLALVLLSALQGGIAMLQLTSIHGDTRDIATNWLPSIQALGDMRATANQMRATEVALVLTPDASEKMRLEDELKRNVQALAESEKRYAEMITPSEAQTYERYKAQRDAYLKVQAQLVELVAAGDFSYADAARLLKQDSQQAFAALAETVGQLAKINADGSAQAYEDSQGAYGQARGAVAAVLIAAVAIAALLGLWITRLITRPVVQAVAATREIAQGNLAVDLTVHGKDELGQLTQALVDMRDNLTRVVSGVRSNAESVATASAEISQGNNDLSARTEQQASALEETAASMEQLGSTVRQNADNARQANQLAMSASTVAAQGGEVVAEVVDTMKGINDASRKIADIIGVIDGIAFQTNILALNAAVEAARAGEQGRGFAVVAGEVRALAGRSAEAAREIKALIGTSVQRVEQGTQLVDRAGATMTEVVSAIRRVTDIMGEISAASSEQSAGVGQVGEAITQMDQATQQNAALVEESAAAAGSLKTQAGQLVEAVAVFRLPQGGAAAMARPSVSASVAPAAAVAPAAQSATAPAVASAHKALALASSRSAPTPAPAAGPASSVAPAKPAAAAAKAPSRSHTPRPAAPAPAAMPAPAPARNKPTAGSDDDWETF</sequence>
<organism evidence="8 9">
    <name type="scientific">Paracidovorax wautersii</name>
    <dbReference type="NCBI Taxonomy" id="1177982"/>
    <lineage>
        <taxon>Bacteria</taxon>
        <taxon>Pseudomonadati</taxon>
        <taxon>Pseudomonadota</taxon>
        <taxon>Betaproteobacteria</taxon>
        <taxon>Burkholderiales</taxon>
        <taxon>Comamonadaceae</taxon>
        <taxon>Paracidovorax</taxon>
    </lineage>
</organism>
<feature type="region of interest" description="Disordered" evidence="4">
    <location>
        <begin position="563"/>
        <end position="627"/>
    </location>
</feature>
<evidence type="ECO:0000313" key="9">
    <source>
        <dbReference type="Proteomes" id="UP001267710"/>
    </source>
</evidence>
<dbReference type="Proteomes" id="UP001267710">
    <property type="component" value="Unassembled WGS sequence"/>
</dbReference>
<dbReference type="InterPro" id="IPR003660">
    <property type="entry name" value="HAMP_dom"/>
</dbReference>
<dbReference type="SMART" id="SM00304">
    <property type="entry name" value="HAMP"/>
    <property type="match status" value="1"/>
</dbReference>
<accession>A0ABU1IG83</accession>